<protein>
    <submittedName>
        <fullName evidence="3">Uncharacterized protein</fullName>
    </submittedName>
</protein>
<feature type="compositionally biased region" description="Low complexity" evidence="2">
    <location>
        <begin position="70"/>
        <end position="81"/>
    </location>
</feature>
<proteinExistence type="predicted"/>
<organism evidence="3 4">
    <name type="scientific">Botrimarina colliarenosi</name>
    <dbReference type="NCBI Taxonomy" id="2528001"/>
    <lineage>
        <taxon>Bacteria</taxon>
        <taxon>Pseudomonadati</taxon>
        <taxon>Planctomycetota</taxon>
        <taxon>Planctomycetia</taxon>
        <taxon>Pirellulales</taxon>
        <taxon>Lacipirellulaceae</taxon>
        <taxon>Botrimarina</taxon>
    </lineage>
</organism>
<comment type="caution">
    <text evidence="3">The sequence shown here is derived from an EMBL/GenBank/DDBJ whole genome shotgun (WGS) entry which is preliminary data.</text>
</comment>
<dbReference type="AlphaFoldDB" id="A0A5C6AKA0"/>
<reference evidence="3 4" key="1">
    <citation type="submission" date="2019-02" db="EMBL/GenBank/DDBJ databases">
        <title>Deep-cultivation of Planctomycetes and their phenomic and genomic characterization uncovers novel biology.</title>
        <authorList>
            <person name="Wiegand S."/>
            <person name="Jogler M."/>
            <person name="Boedeker C."/>
            <person name="Pinto D."/>
            <person name="Vollmers J."/>
            <person name="Rivas-Marin E."/>
            <person name="Kohn T."/>
            <person name="Peeters S.H."/>
            <person name="Heuer A."/>
            <person name="Rast P."/>
            <person name="Oberbeckmann S."/>
            <person name="Bunk B."/>
            <person name="Jeske O."/>
            <person name="Meyerdierks A."/>
            <person name="Storesund J.E."/>
            <person name="Kallscheuer N."/>
            <person name="Luecker S."/>
            <person name="Lage O.M."/>
            <person name="Pohl T."/>
            <person name="Merkel B.J."/>
            <person name="Hornburger P."/>
            <person name="Mueller R.-W."/>
            <person name="Bruemmer F."/>
            <person name="Labrenz M."/>
            <person name="Spormann A.M."/>
            <person name="Op Den Camp H."/>
            <person name="Overmann J."/>
            <person name="Amann R."/>
            <person name="Jetten M.S.M."/>
            <person name="Mascher T."/>
            <person name="Medema M.H."/>
            <person name="Devos D.P."/>
            <person name="Kaster A.-K."/>
            <person name="Ovreas L."/>
            <person name="Rohde M."/>
            <person name="Galperin M.Y."/>
            <person name="Jogler C."/>
        </authorList>
    </citation>
    <scope>NUCLEOTIDE SEQUENCE [LARGE SCALE GENOMIC DNA]</scope>
    <source>
        <strain evidence="3 4">Pla108</strain>
    </source>
</reference>
<evidence type="ECO:0000256" key="1">
    <source>
        <dbReference type="SAM" id="Coils"/>
    </source>
</evidence>
<gene>
    <name evidence="3" type="ORF">Pla108_14140</name>
</gene>
<dbReference type="Proteomes" id="UP000317421">
    <property type="component" value="Unassembled WGS sequence"/>
</dbReference>
<keyword evidence="4" id="KW-1185">Reference proteome</keyword>
<evidence type="ECO:0000313" key="4">
    <source>
        <dbReference type="Proteomes" id="UP000317421"/>
    </source>
</evidence>
<accession>A0A5C6AKA0</accession>
<evidence type="ECO:0000256" key="2">
    <source>
        <dbReference type="SAM" id="MobiDB-lite"/>
    </source>
</evidence>
<feature type="region of interest" description="Disordered" evidence="2">
    <location>
        <begin position="64"/>
        <end position="85"/>
    </location>
</feature>
<dbReference type="EMBL" id="SJPR01000001">
    <property type="protein sequence ID" value="TWU00463.1"/>
    <property type="molecule type" value="Genomic_DNA"/>
</dbReference>
<keyword evidence="1" id="KW-0175">Coiled coil</keyword>
<evidence type="ECO:0000313" key="3">
    <source>
        <dbReference type="EMBL" id="TWU00463.1"/>
    </source>
</evidence>
<name>A0A5C6AKA0_9BACT</name>
<feature type="coiled-coil region" evidence="1">
    <location>
        <begin position="93"/>
        <end position="131"/>
    </location>
</feature>
<sequence length="189" mass="21424">MTTKKPTTKYSITSAHRITGKSRTTIQKHVKQGKLSYEEDDAGVKWIDASELMRVYGDECDFAREEGGTTDETGPTAAGEGTRSELHSVRRLLDTLGEERQRERQQLQSQIDQLQSQIENLQDALKLSQEGHNRATLLLEDRTGGGEWRQAIQTLESKFAKRETAVRREAQQAARAEIKSGPWWALLRK</sequence>